<keyword evidence="5 7" id="KW-1133">Transmembrane helix</keyword>
<keyword evidence="6 7" id="KW-0472">Membrane</keyword>
<keyword evidence="4 7" id="KW-0812">Transmembrane</keyword>
<dbReference type="Pfam" id="PF00528">
    <property type="entry name" value="BPD_transp_1"/>
    <property type="match status" value="1"/>
</dbReference>
<sequence length="323" mass="34783">MWRLLGRKVLHLIPVLFLVTFATTAMPEMMKLGDSSKTPVAAKLTPDMTPADVKALEKEYGYDKPLFERYTDWVGDAVTGDLGKSIATDQPVMESIKERYPATLELAVTALLIALLVAVPLGVWSAAKAGRLPDKIMGGMSSALLAVPPFISSVLLVYLFAAPGTLGQVFPNTGWAKFSEDPGGNIEYLILPAIVLALAEIPQFLRLLRSDMLGTLQEDYILTARSKGLSTPYVLFRHALRPSSFSLITISGLTLGRLIGGTVIVEVYFSIPGLGQSIVGAIQANNDVPVVQGTVVVIAVGYVLLNALVDIGYMLIDPRVRAR</sequence>
<feature type="transmembrane region" description="Helical" evidence="7">
    <location>
        <begin position="188"/>
        <end position="208"/>
    </location>
</feature>
<dbReference type="InterPro" id="IPR000515">
    <property type="entry name" value="MetI-like"/>
</dbReference>
<comment type="subcellular location">
    <subcellularLocation>
        <location evidence="1 7">Cell membrane</location>
        <topology evidence="1 7">Multi-pass membrane protein</topology>
    </subcellularLocation>
</comment>
<evidence type="ECO:0000313" key="10">
    <source>
        <dbReference type="Proteomes" id="UP001500466"/>
    </source>
</evidence>
<comment type="similarity">
    <text evidence="7">Belongs to the binding-protein-dependent transport system permease family.</text>
</comment>
<evidence type="ECO:0000259" key="8">
    <source>
        <dbReference type="PROSITE" id="PS50928"/>
    </source>
</evidence>
<name>A0ABP9GJS8_9ACTN</name>
<feature type="domain" description="ABC transmembrane type-1" evidence="8">
    <location>
        <begin position="100"/>
        <end position="309"/>
    </location>
</feature>
<dbReference type="EMBL" id="BAABHS010000001">
    <property type="protein sequence ID" value="GAA4945944.1"/>
    <property type="molecule type" value="Genomic_DNA"/>
</dbReference>
<feature type="transmembrane region" description="Helical" evidence="7">
    <location>
        <begin position="291"/>
        <end position="316"/>
    </location>
</feature>
<evidence type="ECO:0000256" key="6">
    <source>
        <dbReference type="ARBA" id="ARBA00023136"/>
    </source>
</evidence>
<dbReference type="Proteomes" id="UP001500466">
    <property type="component" value="Unassembled WGS sequence"/>
</dbReference>
<evidence type="ECO:0000256" key="3">
    <source>
        <dbReference type="ARBA" id="ARBA00022475"/>
    </source>
</evidence>
<evidence type="ECO:0000256" key="4">
    <source>
        <dbReference type="ARBA" id="ARBA00022692"/>
    </source>
</evidence>
<dbReference type="PANTHER" id="PTHR43163">
    <property type="entry name" value="DIPEPTIDE TRANSPORT SYSTEM PERMEASE PROTEIN DPPB-RELATED"/>
    <property type="match status" value="1"/>
</dbReference>
<evidence type="ECO:0000256" key="2">
    <source>
        <dbReference type="ARBA" id="ARBA00022448"/>
    </source>
</evidence>
<keyword evidence="10" id="KW-1185">Reference proteome</keyword>
<comment type="caution">
    <text evidence="9">The sequence shown here is derived from an EMBL/GenBank/DDBJ whole genome shotgun (WGS) entry which is preliminary data.</text>
</comment>
<dbReference type="CDD" id="cd06261">
    <property type="entry name" value="TM_PBP2"/>
    <property type="match status" value="1"/>
</dbReference>
<feature type="transmembrane region" description="Helical" evidence="7">
    <location>
        <begin position="245"/>
        <end position="271"/>
    </location>
</feature>
<dbReference type="PANTHER" id="PTHR43163:SF6">
    <property type="entry name" value="DIPEPTIDE TRANSPORT SYSTEM PERMEASE PROTEIN DPPB-RELATED"/>
    <property type="match status" value="1"/>
</dbReference>
<gene>
    <name evidence="9" type="ORF">GCM10023205_02070</name>
</gene>
<protein>
    <submittedName>
        <fullName evidence="9">ABC transporter permease</fullName>
    </submittedName>
</protein>
<evidence type="ECO:0000313" key="9">
    <source>
        <dbReference type="EMBL" id="GAA4945944.1"/>
    </source>
</evidence>
<dbReference type="PROSITE" id="PS50928">
    <property type="entry name" value="ABC_TM1"/>
    <property type="match status" value="1"/>
</dbReference>
<feature type="transmembrane region" description="Helical" evidence="7">
    <location>
        <begin position="139"/>
        <end position="161"/>
    </location>
</feature>
<evidence type="ECO:0000256" key="7">
    <source>
        <dbReference type="RuleBase" id="RU363032"/>
    </source>
</evidence>
<keyword evidence="2 7" id="KW-0813">Transport</keyword>
<organism evidence="9 10">
    <name type="scientific">Yinghuangia aomiensis</name>
    <dbReference type="NCBI Taxonomy" id="676205"/>
    <lineage>
        <taxon>Bacteria</taxon>
        <taxon>Bacillati</taxon>
        <taxon>Actinomycetota</taxon>
        <taxon>Actinomycetes</taxon>
        <taxon>Kitasatosporales</taxon>
        <taxon>Streptomycetaceae</taxon>
        <taxon>Yinghuangia</taxon>
    </lineage>
</organism>
<evidence type="ECO:0000256" key="5">
    <source>
        <dbReference type="ARBA" id="ARBA00022989"/>
    </source>
</evidence>
<dbReference type="SUPFAM" id="SSF161098">
    <property type="entry name" value="MetI-like"/>
    <property type="match status" value="1"/>
</dbReference>
<proteinExistence type="inferred from homology"/>
<dbReference type="Gene3D" id="1.10.3720.10">
    <property type="entry name" value="MetI-like"/>
    <property type="match status" value="1"/>
</dbReference>
<dbReference type="RefSeq" id="WP_345673278.1">
    <property type="nucleotide sequence ID" value="NZ_BAABHS010000001.1"/>
</dbReference>
<feature type="transmembrane region" description="Helical" evidence="7">
    <location>
        <begin position="106"/>
        <end position="127"/>
    </location>
</feature>
<reference evidence="10" key="1">
    <citation type="journal article" date="2019" name="Int. J. Syst. Evol. Microbiol.">
        <title>The Global Catalogue of Microorganisms (GCM) 10K type strain sequencing project: providing services to taxonomists for standard genome sequencing and annotation.</title>
        <authorList>
            <consortium name="The Broad Institute Genomics Platform"/>
            <consortium name="The Broad Institute Genome Sequencing Center for Infectious Disease"/>
            <person name="Wu L."/>
            <person name="Ma J."/>
        </authorList>
    </citation>
    <scope>NUCLEOTIDE SEQUENCE [LARGE SCALE GENOMIC DNA]</scope>
    <source>
        <strain evidence="10">JCM 17986</strain>
    </source>
</reference>
<evidence type="ECO:0000256" key="1">
    <source>
        <dbReference type="ARBA" id="ARBA00004651"/>
    </source>
</evidence>
<accession>A0ABP9GJS8</accession>
<keyword evidence="3" id="KW-1003">Cell membrane</keyword>
<dbReference type="InterPro" id="IPR035906">
    <property type="entry name" value="MetI-like_sf"/>
</dbReference>